<dbReference type="EMBL" id="OX596103">
    <property type="protein sequence ID" value="CAM9833314.1"/>
    <property type="molecule type" value="Genomic_DNA"/>
</dbReference>
<evidence type="ECO:0000313" key="2">
    <source>
        <dbReference type="Proteomes" id="UP001162501"/>
    </source>
</evidence>
<evidence type="ECO:0000313" key="1">
    <source>
        <dbReference type="EMBL" id="CAM9833314.1"/>
    </source>
</evidence>
<accession>A0AC59YMX2</accession>
<proteinExistence type="predicted"/>
<reference evidence="1" key="1">
    <citation type="submission" date="2023-05" db="EMBL/GenBank/DDBJ databases">
        <authorList>
            <consortium name="ELIXIR-Norway"/>
        </authorList>
    </citation>
    <scope>NUCLEOTIDE SEQUENCE</scope>
</reference>
<feature type="non-terminal residue" evidence="1">
    <location>
        <position position="1"/>
    </location>
</feature>
<dbReference type="Proteomes" id="UP001162501">
    <property type="component" value="Chromosome 19"/>
</dbReference>
<gene>
    <name evidence="1" type="ORF">MRATA1EN22A_LOCUS8092</name>
</gene>
<name>A0AC59YMX2_RANTA</name>
<reference evidence="1" key="2">
    <citation type="submission" date="2025-03" db="EMBL/GenBank/DDBJ databases">
        <authorList>
            <consortium name="ELIXIR-Norway"/>
            <consortium name="Elixir Norway"/>
        </authorList>
    </citation>
    <scope>NUCLEOTIDE SEQUENCE</scope>
</reference>
<sequence>SVSELMLIHQSKYWGSIWLGHCRDTLPPIIHKDKMQQPGVIEKEFHCDGTLLATFQGL</sequence>
<protein>
    <submittedName>
        <fullName evidence="1">Uncharacterized protein</fullName>
    </submittedName>
</protein>
<organism evidence="1 2">
    <name type="scientific">Rangifer tarandus platyrhynchus</name>
    <name type="common">Svalbard reindeer</name>
    <dbReference type="NCBI Taxonomy" id="3082113"/>
    <lineage>
        <taxon>Eukaryota</taxon>
        <taxon>Metazoa</taxon>
        <taxon>Chordata</taxon>
        <taxon>Craniata</taxon>
        <taxon>Vertebrata</taxon>
        <taxon>Euteleostomi</taxon>
        <taxon>Mammalia</taxon>
        <taxon>Eutheria</taxon>
        <taxon>Laurasiatheria</taxon>
        <taxon>Artiodactyla</taxon>
        <taxon>Ruminantia</taxon>
        <taxon>Pecora</taxon>
        <taxon>Cervidae</taxon>
        <taxon>Odocoileinae</taxon>
        <taxon>Rangifer</taxon>
    </lineage>
</organism>